<evidence type="ECO:0000313" key="2">
    <source>
        <dbReference type="EMBL" id="KAF8795499.1"/>
    </source>
</evidence>
<dbReference type="GO" id="GO:0004714">
    <property type="term" value="F:transmembrane receptor protein tyrosine kinase activity"/>
    <property type="evidence" value="ECO:0007669"/>
    <property type="project" value="TreeGrafter"/>
</dbReference>
<keyword evidence="2" id="KW-0675">Receptor</keyword>
<reference evidence="2" key="1">
    <citation type="journal article" date="2020" name="bioRxiv">
        <title>Chromosome-level reference genome of the European wasp spider Argiope bruennichi: a resource for studies on range expansion and evolutionary adaptation.</title>
        <authorList>
            <person name="Sheffer M.M."/>
            <person name="Hoppe A."/>
            <person name="Krehenwinkel H."/>
            <person name="Uhl G."/>
            <person name="Kuss A.W."/>
            <person name="Jensen L."/>
            <person name="Jensen C."/>
            <person name="Gillespie R.G."/>
            <person name="Hoff K.J."/>
            <person name="Prost S."/>
        </authorList>
    </citation>
    <scope>NUCLEOTIDE SEQUENCE</scope>
</reference>
<name>A0A8T0G0Z0_ARGBR</name>
<dbReference type="InterPro" id="IPR011009">
    <property type="entry name" value="Kinase-like_dom_sf"/>
</dbReference>
<dbReference type="GO" id="GO:0051897">
    <property type="term" value="P:positive regulation of phosphatidylinositol 3-kinase/protein kinase B signal transduction"/>
    <property type="evidence" value="ECO:0007669"/>
    <property type="project" value="TreeGrafter"/>
</dbReference>
<dbReference type="GO" id="GO:0007169">
    <property type="term" value="P:cell surface receptor protein tyrosine kinase signaling pathway"/>
    <property type="evidence" value="ECO:0007669"/>
    <property type="project" value="TreeGrafter"/>
</dbReference>
<dbReference type="InterPro" id="IPR000719">
    <property type="entry name" value="Prot_kinase_dom"/>
</dbReference>
<dbReference type="AlphaFoldDB" id="A0A8T0G0Z0"/>
<dbReference type="PRINTS" id="PR00109">
    <property type="entry name" value="TYRKINASE"/>
</dbReference>
<dbReference type="PANTHER" id="PTHR24416">
    <property type="entry name" value="TYROSINE-PROTEIN KINASE RECEPTOR"/>
    <property type="match status" value="1"/>
</dbReference>
<dbReference type="Pfam" id="PF07714">
    <property type="entry name" value="PK_Tyr_Ser-Thr"/>
    <property type="match status" value="1"/>
</dbReference>
<evidence type="ECO:0000313" key="3">
    <source>
        <dbReference type="Proteomes" id="UP000807504"/>
    </source>
</evidence>
<dbReference type="GO" id="GO:0043235">
    <property type="term" value="C:receptor complex"/>
    <property type="evidence" value="ECO:0007669"/>
    <property type="project" value="TreeGrafter"/>
</dbReference>
<dbReference type="GO" id="GO:0010976">
    <property type="term" value="P:positive regulation of neuron projection development"/>
    <property type="evidence" value="ECO:0007669"/>
    <property type="project" value="TreeGrafter"/>
</dbReference>
<dbReference type="InterPro" id="IPR008266">
    <property type="entry name" value="Tyr_kinase_AS"/>
</dbReference>
<dbReference type="SUPFAM" id="SSF56112">
    <property type="entry name" value="Protein kinase-like (PK-like)"/>
    <property type="match status" value="1"/>
</dbReference>
<proteinExistence type="predicted"/>
<sequence>MYKHNVYLSFRDRDPAIPRPQSGSEDQMYPVLTTTDLTNISSQVAAGMNFLANRHIIHRDLATRNCLVGANMKIKIADFGMARRVDTTKVYKEISGNVMLPVRWMPPESILSGEFTTKSDVWSFGVVLWEIFSFGKFPWHTLSNEEFLAEQWHPEQLKQMVAIVLFYKVHT</sequence>
<dbReference type="EMBL" id="JABXBU010000002">
    <property type="protein sequence ID" value="KAF8795499.1"/>
    <property type="molecule type" value="Genomic_DNA"/>
</dbReference>
<dbReference type="SMART" id="SM00219">
    <property type="entry name" value="TyrKc"/>
    <property type="match status" value="1"/>
</dbReference>
<dbReference type="PROSITE" id="PS50011">
    <property type="entry name" value="PROTEIN_KINASE_DOM"/>
    <property type="match status" value="1"/>
</dbReference>
<dbReference type="PROSITE" id="PS00109">
    <property type="entry name" value="PROTEIN_KINASE_TYR"/>
    <property type="match status" value="1"/>
</dbReference>
<reference evidence="2" key="2">
    <citation type="submission" date="2020-06" db="EMBL/GenBank/DDBJ databases">
        <authorList>
            <person name="Sheffer M."/>
        </authorList>
    </citation>
    <scope>NUCLEOTIDE SEQUENCE</scope>
</reference>
<gene>
    <name evidence="2" type="ORF">HNY73_003343</name>
</gene>
<dbReference type="Gene3D" id="1.10.510.10">
    <property type="entry name" value="Transferase(Phosphotransferase) domain 1"/>
    <property type="match status" value="1"/>
</dbReference>
<protein>
    <submittedName>
        <fullName evidence="2">NT-3 growth factor receptor like protein</fullName>
    </submittedName>
</protein>
<dbReference type="PANTHER" id="PTHR24416:SF614">
    <property type="entry name" value="PROTEIN KINASE DOMAIN-CONTAINING PROTEIN"/>
    <property type="match status" value="1"/>
</dbReference>
<dbReference type="GO" id="GO:0005886">
    <property type="term" value="C:plasma membrane"/>
    <property type="evidence" value="ECO:0007669"/>
    <property type="project" value="TreeGrafter"/>
</dbReference>
<organism evidence="2 3">
    <name type="scientific">Argiope bruennichi</name>
    <name type="common">Wasp spider</name>
    <name type="synonym">Aranea bruennichi</name>
    <dbReference type="NCBI Taxonomy" id="94029"/>
    <lineage>
        <taxon>Eukaryota</taxon>
        <taxon>Metazoa</taxon>
        <taxon>Ecdysozoa</taxon>
        <taxon>Arthropoda</taxon>
        <taxon>Chelicerata</taxon>
        <taxon>Arachnida</taxon>
        <taxon>Araneae</taxon>
        <taxon>Araneomorphae</taxon>
        <taxon>Entelegynae</taxon>
        <taxon>Araneoidea</taxon>
        <taxon>Araneidae</taxon>
        <taxon>Argiope</taxon>
    </lineage>
</organism>
<dbReference type="InterPro" id="IPR001245">
    <property type="entry name" value="Ser-Thr/Tyr_kinase_cat_dom"/>
</dbReference>
<dbReference type="InterPro" id="IPR020635">
    <property type="entry name" value="Tyr_kinase_cat_dom"/>
</dbReference>
<dbReference type="Proteomes" id="UP000807504">
    <property type="component" value="Unassembled WGS sequence"/>
</dbReference>
<keyword evidence="3" id="KW-1185">Reference proteome</keyword>
<dbReference type="GO" id="GO:0005524">
    <property type="term" value="F:ATP binding"/>
    <property type="evidence" value="ECO:0007669"/>
    <property type="project" value="InterPro"/>
</dbReference>
<feature type="domain" description="Protein kinase" evidence="1">
    <location>
        <begin position="1"/>
        <end position="171"/>
    </location>
</feature>
<accession>A0A8T0G0Z0</accession>
<comment type="caution">
    <text evidence="2">The sequence shown here is derived from an EMBL/GenBank/DDBJ whole genome shotgun (WGS) entry which is preliminary data.</text>
</comment>
<evidence type="ECO:0000259" key="1">
    <source>
        <dbReference type="PROSITE" id="PS50011"/>
    </source>
</evidence>
<dbReference type="InterPro" id="IPR050122">
    <property type="entry name" value="RTK"/>
</dbReference>